<feature type="transmembrane region" description="Helical" evidence="7">
    <location>
        <begin position="275"/>
        <end position="293"/>
    </location>
</feature>
<gene>
    <name evidence="8" type="ORF">RYX45_17885</name>
</gene>
<accession>A0AAJ2NR08</accession>
<evidence type="ECO:0000256" key="3">
    <source>
        <dbReference type="ARBA" id="ARBA00022448"/>
    </source>
</evidence>
<feature type="transmembrane region" description="Helical" evidence="7">
    <location>
        <begin position="44"/>
        <end position="63"/>
    </location>
</feature>
<protein>
    <submittedName>
        <fullName evidence="8">Uracil/xanthine transporter</fullName>
    </submittedName>
</protein>
<keyword evidence="4 7" id="KW-0812">Transmembrane</keyword>
<reference evidence="8" key="1">
    <citation type="submission" date="2023-10" db="EMBL/GenBank/DDBJ databases">
        <title>Screening of Alkalihalophilus pseudofirmusBZ-TG-HK211 and Its Alleviation of Salt Stress on Rapeseed Growth.</title>
        <authorList>
            <person name="Zhao B."/>
            <person name="Guo T."/>
        </authorList>
    </citation>
    <scope>NUCLEOTIDE SEQUENCE</scope>
    <source>
        <strain evidence="8">BZ-TG-HK211</strain>
    </source>
</reference>
<evidence type="ECO:0000256" key="1">
    <source>
        <dbReference type="ARBA" id="ARBA00004141"/>
    </source>
</evidence>
<feature type="transmembrane region" description="Helical" evidence="7">
    <location>
        <begin position="398"/>
        <end position="417"/>
    </location>
</feature>
<dbReference type="PANTHER" id="PTHR42810">
    <property type="entry name" value="PURINE PERMEASE C1399.01C-RELATED"/>
    <property type="match status" value="1"/>
</dbReference>
<organism evidence="8 9">
    <name type="scientific">Alkalihalophilus pseudofirmus</name>
    <name type="common">Bacillus pseudofirmus</name>
    <dbReference type="NCBI Taxonomy" id="79885"/>
    <lineage>
        <taxon>Bacteria</taxon>
        <taxon>Bacillati</taxon>
        <taxon>Bacillota</taxon>
        <taxon>Bacilli</taxon>
        <taxon>Bacillales</taxon>
        <taxon>Bacillaceae</taxon>
        <taxon>Alkalihalophilus</taxon>
    </lineage>
</organism>
<dbReference type="PANTHER" id="PTHR42810:SF6">
    <property type="entry name" value="PURINE PERMEASE YBBY-RELATED"/>
    <property type="match status" value="1"/>
</dbReference>
<feature type="transmembrane region" description="Helical" evidence="7">
    <location>
        <begin position="75"/>
        <end position="95"/>
    </location>
</feature>
<dbReference type="NCBIfam" id="NF037981">
    <property type="entry name" value="NCS2_1"/>
    <property type="match status" value="1"/>
</dbReference>
<feature type="transmembrane region" description="Helical" evidence="7">
    <location>
        <begin position="134"/>
        <end position="154"/>
    </location>
</feature>
<feature type="transmembrane region" description="Helical" evidence="7">
    <location>
        <begin position="371"/>
        <end position="392"/>
    </location>
</feature>
<proteinExistence type="inferred from homology"/>
<dbReference type="NCBIfam" id="NF008502">
    <property type="entry name" value="PRK11412.1"/>
    <property type="match status" value="1"/>
</dbReference>
<evidence type="ECO:0000256" key="4">
    <source>
        <dbReference type="ARBA" id="ARBA00022692"/>
    </source>
</evidence>
<sequence length="434" mass="47129">MKKWVSAFTLTSSVQWLFFIFANTIVVPLSVAQAFQVPSETITLMLSSSLIFTGLACMIQGLFGHRYPLMEGHSGLLWGVMLNLGLSASAMGMSYTQIGGGLATGILLAGVVTILLVALNWIQYVQRIFTPMVMSVYLFLLTFQLIFVFFQGMLGITEQGIINIPVSILSLVLVVFVSILKIKGSKMISNFSILIGIVVGWIIYAAVFPNEGEPVVMQGLSFALYPLGTPNLEYGIIAVAFFAGMLNLTNTVASIQAAAELFNDTPIAGQYRRSFFWTGFFSIIVSGFGLVPYTPFTSSIGFLESTQIYRKEPFLLAGGMLSLVGLIPPVTAFLITLPISVGNAVLFVAYLQLFGTAFNSLRGERFTSNTIFRLAGPLLLGVSLMAISPTAFNGIPNLLQPIISNGLIMGVVLSICLERFISWEDIDQEMQKAS</sequence>
<keyword evidence="5 7" id="KW-1133">Transmembrane helix</keyword>
<evidence type="ECO:0000256" key="6">
    <source>
        <dbReference type="ARBA" id="ARBA00023136"/>
    </source>
</evidence>
<evidence type="ECO:0000313" key="9">
    <source>
        <dbReference type="Proteomes" id="UP001285636"/>
    </source>
</evidence>
<dbReference type="EMBL" id="JAWJAY010000007">
    <property type="protein sequence ID" value="MDV2887059.1"/>
    <property type="molecule type" value="Genomic_DNA"/>
</dbReference>
<keyword evidence="3" id="KW-0813">Transport</keyword>
<evidence type="ECO:0000313" key="8">
    <source>
        <dbReference type="EMBL" id="MDV2887059.1"/>
    </source>
</evidence>
<feature type="transmembrane region" description="Helical" evidence="7">
    <location>
        <begin position="187"/>
        <end position="207"/>
    </location>
</feature>
<dbReference type="AlphaFoldDB" id="A0AAJ2NR08"/>
<evidence type="ECO:0000256" key="7">
    <source>
        <dbReference type="SAM" id="Phobius"/>
    </source>
</evidence>
<dbReference type="GO" id="GO:0005886">
    <property type="term" value="C:plasma membrane"/>
    <property type="evidence" value="ECO:0007669"/>
    <property type="project" value="TreeGrafter"/>
</dbReference>
<dbReference type="Pfam" id="PF00860">
    <property type="entry name" value="Xan_ur_permease"/>
    <property type="match status" value="1"/>
</dbReference>
<evidence type="ECO:0000256" key="2">
    <source>
        <dbReference type="ARBA" id="ARBA00008821"/>
    </source>
</evidence>
<comment type="caution">
    <text evidence="8">The sequence shown here is derived from an EMBL/GenBank/DDBJ whole genome shotgun (WGS) entry which is preliminary data.</text>
</comment>
<comment type="subcellular location">
    <subcellularLocation>
        <location evidence="1">Membrane</location>
        <topology evidence="1">Multi-pass membrane protein</topology>
    </subcellularLocation>
</comment>
<feature type="transmembrane region" description="Helical" evidence="7">
    <location>
        <begin position="101"/>
        <end position="122"/>
    </location>
</feature>
<dbReference type="InterPro" id="IPR006043">
    <property type="entry name" value="NCS2"/>
</dbReference>
<feature type="transmembrane region" description="Helical" evidence="7">
    <location>
        <begin position="160"/>
        <end position="180"/>
    </location>
</feature>
<dbReference type="GO" id="GO:0042907">
    <property type="term" value="F:xanthine transmembrane transporter activity"/>
    <property type="evidence" value="ECO:0007669"/>
    <property type="project" value="TreeGrafter"/>
</dbReference>
<keyword evidence="6 7" id="KW-0472">Membrane</keyword>
<evidence type="ECO:0000256" key="5">
    <source>
        <dbReference type="ARBA" id="ARBA00022989"/>
    </source>
</evidence>
<comment type="similarity">
    <text evidence="2">Belongs to the nucleobase:cation symporter-2 (NCS2) (TC 2.A.40) family.</text>
</comment>
<dbReference type="Proteomes" id="UP001285636">
    <property type="component" value="Unassembled WGS sequence"/>
</dbReference>
<name>A0AAJ2NR08_ALKPS</name>
<dbReference type="RefSeq" id="WP_323467544.1">
    <property type="nucleotide sequence ID" value="NZ_CP144224.1"/>
</dbReference>